<dbReference type="Gene3D" id="2.30.30.30">
    <property type="match status" value="1"/>
</dbReference>
<sequence length="595" mass="67866">MQLIRHKAHNVQKMQKLLNNTAKHMQHAWNSLLPEAPRPLQNKQISESDRAALQRCPSNSPALTKAGASGPMSMSRGNWRGWRQLHRELVPSFSSEPSRSHFWSQKVLSCIPLVFRRHSRRNAATPGNLDFDARVPIPFSVFPSSYRSDATTETEKVKVEGETNLLDQTLRVGREGHEARYTASSAQGKEDRFDRKETRIHQEFREEHPQGRPVREEVRITERERLSERYPEPQRFPEERVSRRVQVSRERYQEPYQKYVDSQLDVRDTSYDRNFNPVGRVGIAAGGFESANLDTTERQFRERTSPIAAGPAEQRFGSSEKVHRQESSRLGGSAPEFPRRGEQVRTQERTSSTTVDSPRKFKRDMGYYDDDGHYHSFRRGVQRVAERIAHPIHGPSLRHHHHAHSHAGEESSRQEITVEERKVSIPRGSDRVNCAPAPIRPAEKMASPNTITIPCHHIRIGDLLILQGRPCQVIRITTSSQTGQHRYLGVDLFTKQLHEESSFISNPAPSVIVQNMLGPVFKQYRVLDIRDDGCIVAMTETGDVKQALPVLDQSGLYSRLSDSFDNGRGSIRVLVLSDEGRELCVDYKIVHGSRL</sequence>
<accession>A0A6A6TUN0</accession>
<dbReference type="SUPFAM" id="SSF50249">
    <property type="entry name" value="Nucleic acid-binding proteins"/>
    <property type="match status" value="1"/>
</dbReference>
<comment type="subcellular location">
    <subcellularLocation>
        <location evidence="1">Cell septum</location>
    </subcellularLocation>
</comment>
<dbReference type="InterPro" id="IPR037318">
    <property type="entry name" value="Hex1_S1"/>
</dbReference>
<dbReference type="GO" id="GO:0045901">
    <property type="term" value="P:positive regulation of translational elongation"/>
    <property type="evidence" value="ECO:0007669"/>
    <property type="project" value="InterPro"/>
</dbReference>
<comment type="similarity">
    <text evidence="2">Belongs to the eIF-5A family. Hex1 subfamily.</text>
</comment>
<evidence type="ECO:0000313" key="7">
    <source>
        <dbReference type="Proteomes" id="UP000799302"/>
    </source>
</evidence>
<dbReference type="PANTHER" id="PTHR11673">
    <property type="entry name" value="TRANSLATION INITIATION FACTOR 5A FAMILY MEMBER"/>
    <property type="match status" value="1"/>
</dbReference>
<feature type="region of interest" description="Disordered" evidence="3">
    <location>
        <begin position="296"/>
        <end position="364"/>
    </location>
</feature>
<feature type="region of interest" description="Disordered" evidence="3">
    <location>
        <begin position="225"/>
        <end position="245"/>
    </location>
</feature>
<evidence type="ECO:0000259" key="4">
    <source>
        <dbReference type="Pfam" id="PF01287"/>
    </source>
</evidence>
<reference evidence="6" key="1">
    <citation type="journal article" date="2020" name="Stud. Mycol.">
        <title>101 Dothideomycetes genomes: a test case for predicting lifestyles and emergence of pathogens.</title>
        <authorList>
            <person name="Haridas S."/>
            <person name="Albert R."/>
            <person name="Binder M."/>
            <person name="Bloem J."/>
            <person name="Labutti K."/>
            <person name="Salamov A."/>
            <person name="Andreopoulos B."/>
            <person name="Baker S."/>
            <person name="Barry K."/>
            <person name="Bills G."/>
            <person name="Bluhm B."/>
            <person name="Cannon C."/>
            <person name="Castanera R."/>
            <person name="Culley D."/>
            <person name="Daum C."/>
            <person name="Ezra D."/>
            <person name="Gonzalez J."/>
            <person name="Henrissat B."/>
            <person name="Kuo A."/>
            <person name="Liang C."/>
            <person name="Lipzen A."/>
            <person name="Lutzoni F."/>
            <person name="Magnuson J."/>
            <person name="Mondo S."/>
            <person name="Nolan M."/>
            <person name="Ohm R."/>
            <person name="Pangilinan J."/>
            <person name="Park H.-J."/>
            <person name="Ramirez L."/>
            <person name="Alfaro M."/>
            <person name="Sun H."/>
            <person name="Tritt A."/>
            <person name="Yoshinaga Y."/>
            <person name="Zwiers L.-H."/>
            <person name="Turgeon B."/>
            <person name="Goodwin S."/>
            <person name="Spatafora J."/>
            <person name="Crous P."/>
            <person name="Grigoriev I."/>
        </authorList>
    </citation>
    <scope>NUCLEOTIDE SEQUENCE</scope>
    <source>
        <strain evidence="6">CBS 115976</strain>
    </source>
</reference>
<evidence type="ECO:0000256" key="1">
    <source>
        <dbReference type="ARBA" id="ARBA00004431"/>
    </source>
</evidence>
<dbReference type="GO" id="GO:0003746">
    <property type="term" value="F:translation elongation factor activity"/>
    <property type="evidence" value="ECO:0007669"/>
    <property type="project" value="InterPro"/>
</dbReference>
<dbReference type="InterPro" id="IPR020189">
    <property type="entry name" value="IF5A_C"/>
</dbReference>
<dbReference type="InterPro" id="IPR008991">
    <property type="entry name" value="Translation_prot_SH3-like_sf"/>
</dbReference>
<dbReference type="Pfam" id="PF21485">
    <property type="entry name" value="IF5A-like_N"/>
    <property type="match status" value="1"/>
</dbReference>
<feature type="domain" description="Translation initiation factor 5A C-terminal" evidence="4">
    <location>
        <begin position="522"/>
        <end position="588"/>
    </location>
</feature>
<evidence type="ECO:0000313" key="6">
    <source>
        <dbReference type="EMBL" id="KAF2663775.1"/>
    </source>
</evidence>
<dbReference type="GO" id="GO:0045905">
    <property type="term" value="P:positive regulation of translational termination"/>
    <property type="evidence" value="ECO:0007669"/>
    <property type="project" value="InterPro"/>
</dbReference>
<evidence type="ECO:0000256" key="3">
    <source>
        <dbReference type="SAM" id="MobiDB-lite"/>
    </source>
</evidence>
<feature type="compositionally biased region" description="Basic and acidic residues" evidence="3">
    <location>
        <begin position="318"/>
        <end position="327"/>
    </location>
</feature>
<dbReference type="FunFam" id="2.30.30.30:FF:000033">
    <property type="entry name" value="Woronin body major protein HEX1"/>
    <property type="match status" value="1"/>
</dbReference>
<dbReference type="Proteomes" id="UP000799302">
    <property type="component" value="Unassembled WGS sequence"/>
</dbReference>
<dbReference type="Gene3D" id="2.40.50.140">
    <property type="entry name" value="Nucleic acid-binding proteins"/>
    <property type="match status" value="1"/>
</dbReference>
<dbReference type="GO" id="GO:0043022">
    <property type="term" value="F:ribosome binding"/>
    <property type="evidence" value="ECO:0007669"/>
    <property type="project" value="InterPro"/>
</dbReference>
<name>A0A6A6TUN0_9PEZI</name>
<dbReference type="CDD" id="cd04469">
    <property type="entry name" value="S1_Hex1"/>
    <property type="match status" value="1"/>
</dbReference>
<proteinExistence type="inferred from homology"/>
<dbReference type="GO" id="GO:0140266">
    <property type="term" value="C:Woronin body"/>
    <property type="evidence" value="ECO:0007669"/>
    <property type="project" value="UniProtKB-ARBA"/>
</dbReference>
<organism evidence="6 7">
    <name type="scientific">Microthyrium microscopicum</name>
    <dbReference type="NCBI Taxonomy" id="703497"/>
    <lineage>
        <taxon>Eukaryota</taxon>
        <taxon>Fungi</taxon>
        <taxon>Dikarya</taxon>
        <taxon>Ascomycota</taxon>
        <taxon>Pezizomycotina</taxon>
        <taxon>Dothideomycetes</taxon>
        <taxon>Dothideomycetes incertae sedis</taxon>
        <taxon>Microthyriales</taxon>
        <taxon>Microthyriaceae</taxon>
        <taxon>Microthyrium</taxon>
    </lineage>
</organism>
<dbReference type="EMBL" id="MU004244">
    <property type="protein sequence ID" value="KAF2663775.1"/>
    <property type="molecule type" value="Genomic_DNA"/>
</dbReference>
<feature type="compositionally biased region" description="Basic and acidic residues" evidence="3">
    <location>
        <begin position="337"/>
        <end position="348"/>
    </location>
</feature>
<feature type="compositionally biased region" description="Basic and acidic residues" evidence="3">
    <location>
        <begin position="406"/>
        <end position="423"/>
    </location>
</feature>
<dbReference type="SUPFAM" id="SSF50104">
    <property type="entry name" value="Translation proteins SH3-like domain"/>
    <property type="match status" value="1"/>
</dbReference>
<gene>
    <name evidence="6" type="ORF">BT63DRAFT_444254</name>
</gene>
<dbReference type="AlphaFoldDB" id="A0A6A6TUN0"/>
<dbReference type="InterPro" id="IPR048670">
    <property type="entry name" value="IF5A-like_N"/>
</dbReference>
<dbReference type="GO" id="GO:0003723">
    <property type="term" value="F:RNA binding"/>
    <property type="evidence" value="ECO:0007669"/>
    <property type="project" value="InterPro"/>
</dbReference>
<evidence type="ECO:0000256" key="2">
    <source>
        <dbReference type="ARBA" id="ARBA00061629"/>
    </source>
</evidence>
<dbReference type="InterPro" id="IPR012340">
    <property type="entry name" value="NA-bd_OB-fold"/>
</dbReference>
<feature type="domain" description="Translation initiation factor 5A-like N-terminal" evidence="5">
    <location>
        <begin position="449"/>
        <end position="500"/>
    </location>
</feature>
<feature type="region of interest" description="Disordered" evidence="3">
    <location>
        <begin position="44"/>
        <end position="74"/>
    </location>
</feature>
<evidence type="ECO:0000259" key="5">
    <source>
        <dbReference type="Pfam" id="PF21485"/>
    </source>
</evidence>
<dbReference type="OrthoDB" id="9975114at2759"/>
<keyword evidence="7" id="KW-1185">Reference proteome</keyword>
<dbReference type="GO" id="GO:0030428">
    <property type="term" value="C:cell septum"/>
    <property type="evidence" value="ECO:0007669"/>
    <property type="project" value="UniProtKB-SubCell"/>
</dbReference>
<dbReference type="Pfam" id="PF01287">
    <property type="entry name" value="eIF-5a"/>
    <property type="match status" value="1"/>
</dbReference>
<feature type="compositionally biased region" description="Basic residues" evidence="3">
    <location>
        <begin position="396"/>
        <end position="405"/>
    </location>
</feature>
<dbReference type="InterPro" id="IPR014722">
    <property type="entry name" value="Rib_uL2_dom2"/>
</dbReference>
<feature type="region of interest" description="Disordered" evidence="3">
    <location>
        <begin position="395"/>
        <end position="431"/>
    </location>
</feature>
<protein>
    <submittedName>
        <fullName evidence="6">Uncharacterized protein</fullName>
    </submittedName>
</protein>
<dbReference type="InterPro" id="IPR001884">
    <property type="entry name" value="IF5A-like"/>
</dbReference>